<gene>
    <name evidence="2" type="ORF">TWF481_006507</name>
</gene>
<evidence type="ECO:0000256" key="1">
    <source>
        <dbReference type="SAM" id="MobiDB-lite"/>
    </source>
</evidence>
<reference evidence="2 3" key="1">
    <citation type="submission" date="2023-08" db="EMBL/GenBank/DDBJ databases">
        <authorList>
            <person name="Palmer J.M."/>
        </authorList>
    </citation>
    <scope>NUCLEOTIDE SEQUENCE [LARGE SCALE GENOMIC DNA]</scope>
    <source>
        <strain evidence="2 3">TWF481</strain>
    </source>
</reference>
<dbReference type="Proteomes" id="UP001370758">
    <property type="component" value="Unassembled WGS sequence"/>
</dbReference>
<feature type="region of interest" description="Disordered" evidence="1">
    <location>
        <begin position="14"/>
        <end position="42"/>
    </location>
</feature>
<protein>
    <submittedName>
        <fullName evidence="2">Uncharacterized protein</fullName>
    </submittedName>
</protein>
<feature type="compositionally biased region" description="Polar residues" evidence="1">
    <location>
        <begin position="87"/>
        <end position="97"/>
    </location>
</feature>
<evidence type="ECO:0000313" key="3">
    <source>
        <dbReference type="Proteomes" id="UP001370758"/>
    </source>
</evidence>
<sequence>MQNNILLPNSNIAPLTGMSRSQGAKPADINHNIPENDPHFQDSGFKKGLINIGRKVGLVSRKPSVSQSPLEEHPILQPSVSRPKGSFRSNSYPNDNQEYIPPESQLMASMTTQALKKDQEDARIRRASMQG</sequence>
<comment type="caution">
    <text evidence="2">The sequence shown here is derived from an EMBL/GenBank/DDBJ whole genome shotgun (WGS) entry which is preliminary data.</text>
</comment>
<accession>A0AAV9WAN2</accession>
<dbReference type="EMBL" id="JAVHJL010000004">
    <property type="protein sequence ID" value="KAK6504568.1"/>
    <property type="molecule type" value="Genomic_DNA"/>
</dbReference>
<evidence type="ECO:0000313" key="2">
    <source>
        <dbReference type="EMBL" id="KAK6504568.1"/>
    </source>
</evidence>
<proteinExistence type="predicted"/>
<name>A0AAV9WAN2_9PEZI</name>
<keyword evidence="3" id="KW-1185">Reference proteome</keyword>
<dbReference type="AlphaFoldDB" id="A0AAV9WAN2"/>
<feature type="region of interest" description="Disordered" evidence="1">
    <location>
        <begin position="63"/>
        <end position="100"/>
    </location>
</feature>
<organism evidence="2 3">
    <name type="scientific">Arthrobotrys musiformis</name>
    <dbReference type="NCBI Taxonomy" id="47236"/>
    <lineage>
        <taxon>Eukaryota</taxon>
        <taxon>Fungi</taxon>
        <taxon>Dikarya</taxon>
        <taxon>Ascomycota</taxon>
        <taxon>Pezizomycotina</taxon>
        <taxon>Orbiliomycetes</taxon>
        <taxon>Orbiliales</taxon>
        <taxon>Orbiliaceae</taxon>
        <taxon>Arthrobotrys</taxon>
    </lineage>
</organism>